<proteinExistence type="predicted"/>
<accession>A0A4Y8REH5</accession>
<comment type="caution">
    <text evidence="2">The sequence shown here is derived from an EMBL/GenBank/DDBJ whole genome shotgun (WGS) entry which is preliminary data.</text>
</comment>
<dbReference type="AlphaFoldDB" id="A0A4Y8REH5"/>
<evidence type="ECO:0000259" key="1">
    <source>
        <dbReference type="Pfam" id="PF20797"/>
    </source>
</evidence>
<dbReference type="RefSeq" id="WP_134763557.1">
    <property type="nucleotide sequence ID" value="NZ_SOZD01000006.1"/>
</dbReference>
<reference evidence="2 3" key="1">
    <citation type="submission" date="2019-03" db="EMBL/GenBank/DDBJ databases">
        <title>Jiella endophytica sp. nov., a novel endophytic bacterium isolated from root of Ficus microcarpa Linn. f.</title>
        <authorList>
            <person name="Tuo L."/>
        </authorList>
    </citation>
    <scope>NUCLEOTIDE SEQUENCE [LARGE SCALE GENOMIC DNA]</scope>
    <source>
        <strain evidence="2 3">CBS5Q-3</strain>
    </source>
</reference>
<dbReference type="InterPro" id="IPR048769">
    <property type="entry name" value="HepT-like_dom"/>
</dbReference>
<name>A0A4Y8REH5_9HYPH</name>
<gene>
    <name evidence="2" type="ORF">E3C22_19630</name>
</gene>
<feature type="domain" description="HepT-like" evidence="1">
    <location>
        <begin position="45"/>
        <end position="99"/>
    </location>
</feature>
<organism evidence="2 3">
    <name type="scientific">Jiella endophytica</name>
    <dbReference type="NCBI Taxonomy" id="2558362"/>
    <lineage>
        <taxon>Bacteria</taxon>
        <taxon>Pseudomonadati</taxon>
        <taxon>Pseudomonadota</taxon>
        <taxon>Alphaproteobacteria</taxon>
        <taxon>Hyphomicrobiales</taxon>
        <taxon>Aurantimonadaceae</taxon>
        <taxon>Jiella</taxon>
    </lineage>
</organism>
<dbReference type="EMBL" id="SOZD01000006">
    <property type="protein sequence ID" value="TFF19876.1"/>
    <property type="molecule type" value="Genomic_DNA"/>
</dbReference>
<protein>
    <recommendedName>
        <fullName evidence="1">HepT-like domain-containing protein</fullName>
    </recommendedName>
</protein>
<keyword evidence="3" id="KW-1185">Reference proteome</keyword>
<dbReference type="Proteomes" id="UP000298179">
    <property type="component" value="Unassembled WGS sequence"/>
</dbReference>
<dbReference type="OrthoDB" id="7915912at2"/>
<evidence type="ECO:0000313" key="3">
    <source>
        <dbReference type="Proteomes" id="UP000298179"/>
    </source>
</evidence>
<evidence type="ECO:0000313" key="2">
    <source>
        <dbReference type="EMBL" id="TFF19876.1"/>
    </source>
</evidence>
<sequence>MSDARFIDVEDDLAVAIRHFRMAALLYDEGGFERSDVAGYRASMALMHALQSGHTSVEAALVKALDILGEDPPQGGDWHATIIRRLSRERRDEFARPAVEPAGRLAVRLKGDC</sequence>
<dbReference type="Pfam" id="PF20797">
    <property type="entry name" value="HepT-like_2"/>
    <property type="match status" value="1"/>
</dbReference>